<dbReference type="SUPFAM" id="SSF46689">
    <property type="entry name" value="Homeodomain-like"/>
    <property type="match status" value="1"/>
</dbReference>
<dbReference type="RefSeq" id="WP_188647384.1">
    <property type="nucleotide sequence ID" value="NZ_BMHQ01000005.1"/>
</dbReference>
<keyword evidence="1 2" id="KW-0238">DNA-binding</keyword>
<evidence type="ECO:0000256" key="2">
    <source>
        <dbReference type="PROSITE-ProRule" id="PRU00335"/>
    </source>
</evidence>
<dbReference type="InterPro" id="IPR023772">
    <property type="entry name" value="DNA-bd_HTH_TetR-type_CS"/>
</dbReference>
<dbReference type="PROSITE" id="PS50977">
    <property type="entry name" value="HTH_TETR_2"/>
    <property type="match status" value="1"/>
</dbReference>
<dbReference type="Proteomes" id="UP000625210">
    <property type="component" value="Unassembled WGS sequence"/>
</dbReference>
<evidence type="ECO:0000313" key="4">
    <source>
        <dbReference type="EMBL" id="GGE15260.1"/>
    </source>
</evidence>
<dbReference type="InterPro" id="IPR050624">
    <property type="entry name" value="HTH-type_Tx_Regulator"/>
</dbReference>
<dbReference type="Gene3D" id="1.10.357.10">
    <property type="entry name" value="Tetracycline Repressor, domain 2"/>
    <property type="match status" value="1"/>
</dbReference>
<evidence type="ECO:0000313" key="5">
    <source>
        <dbReference type="Proteomes" id="UP000625210"/>
    </source>
</evidence>
<dbReference type="Pfam" id="PF00440">
    <property type="entry name" value="TetR_N"/>
    <property type="match status" value="1"/>
</dbReference>
<dbReference type="InterPro" id="IPR009057">
    <property type="entry name" value="Homeodomain-like_sf"/>
</dbReference>
<dbReference type="AlphaFoldDB" id="A0A8J2YCE8"/>
<sequence length="231" mass="26598">MVENIRIIVYDINTDTYWYYENGMMPLLLLTEMPSDAREKLLYAGLHLFTSKGFKETSVLEIVEQAHVSKTTFYQHFRTKEELLVSLFQQLADEIIEEVKKAIDKEKKVTYKAYAGIHRYMELCVTRRVAAKLLLLASVGVSQAVEKVRREAHQRFAELMFHTVQSEIPETVPPEQIRIVSQAMVGAVNEVVIQNLIESGKEEALDQLARLLNRIVVGSFAHLLWKKKDTD</sequence>
<keyword evidence="5" id="KW-1185">Reference proteome</keyword>
<dbReference type="PRINTS" id="PR00455">
    <property type="entry name" value="HTHTETR"/>
</dbReference>
<dbReference type="InterPro" id="IPR001647">
    <property type="entry name" value="HTH_TetR"/>
</dbReference>
<dbReference type="GO" id="GO:0003677">
    <property type="term" value="F:DNA binding"/>
    <property type="evidence" value="ECO:0007669"/>
    <property type="project" value="UniProtKB-UniRule"/>
</dbReference>
<proteinExistence type="predicted"/>
<dbReference type="PANTHER" id="PTHR43479:SF11">
    <property type="entry name" value="ACREF_ENVCD OPERON REPRESSOR-RELATED"/>
    <property type="match status" value="1"/>
</dbReference>
<name>A0A8J2YCE8_9BACL</name>
<accession>A0A8J2YCE8</accession>
<dbReference type="PROSITE" id="PS01081">
    <property type="entry name" value="HTH_TETR_1"/>
    <property type="match status" value="1"/>
</dbReference>
<reference evidence="4" key="1">
    <citation type="journal article" date="2014" name="Int. J. Syst. Evol. Microbiol.">
        <title>Complete genome sequence of Corynebacterium casei LMG S-19264T (=DSM 44701T), isolated from a smear-ripened cheese.</title>
        <authorList>
            <consortium name="US DOE Joint Genome Institute (JGI-PGF)"/>
            <person name="Walter F."/>
            <person name="Albersmeier A."/>
            <person name="Kalinowski J."/>
            <person name="Ruckert C."/>
        </authorList>
    </citation>
    <scope>NUCLEOTIDE SEQUENCE</scope>
    <source>
        <strain evidence="4">CGMCC 1.15179</strain>
    </source>
</reference>
<reference evidence="4" key="2">
    <citation type="submission" date="2020-09" db="EMBL/GenBank/DDBJ databases">
        <authorList>
            <person name="Sun Q."/>
            <person name="Zhou Y."/>
        </authorList>
    </citation>
    <scope>NUCLEOTIDE SEQUENCE</scope>
    <source>
        <strain evidence="4">CGMCC 1.15179</strain>
    </source>
</reference>
<organism evidence="4 5">
    <name type="scientific">Marinithermofilum abyssi</name>
    <dbReference type="NCBI Taxonomy" id="1571185"/>
    <lineage>
        <taxon>Bacteria</taxon>
        <taxon>Bacillati</taxon>
        <taxon>Bacillota</taxon>
        <taxon>Bacilli</taxon>
        <taxon>Bacillales</taxon>
        <taxon>Thermoactinomycetaceae</taxon>
        <taxon>Marinithermofilum</taxon>
    </lineage>
</organism>
<dbReference type="EMBL" id="BMHQ01000005">
    <property type="protein sequence ID" value="GGE15260.1"/>
    <property type="molecule type" value="Genomic_DNA"/>
</dbReference>
<gene>
    <name evidence="4" type="ORF">GCM10011571_16030</name>
</gene>
<feature type="DNA-binding region" description="H-T-H motif" evidence="2">
    <location>
        <begin position="58"/>
        <end position="77"/>
    </location>
</feature>
<protein>
    <recommendedName>
        <fullName evidence="3">HTH tetR-type domain-containing protein</fullName>
    </recommendedName>
</protein>
<evidence type="ECO:0000259" key="3">
    <source>
        <dbReference type="PROSITE" id="PS50977"/>
    </source>
</evidence>
<feature type="domain" description="HTH tetR-type" evidence="3">
    <location>
        <begin position="35"/>
        <end position="95"/>
    </location>
</feature>
<dbReference type="PANTHER" id="PTHR43479">
    <property type="entry name" value="ACREF/ENVCD OPERON REPRESSOR-RELATED"/>
    <property type="match status" value="1"/>
</dbReference>
<comment type="caution">
    <text evidence="4">The sequence shown here is derived from an EMBL/GenBank/DDBJ whole genome shotgun (WGS) entry which is preliminary data.</text>
</comment>
<evidence type="ECO:0000256" key="1">
    <source>
        <dbReference type="ARBA" id="ARBA00023125"/>
    </source>
</evidence>